<accession>A0A024TWL1</accession>
<dbReference type="Gene3D" id="3.30.420.10">
    <property type="entry name" value="Ribonuclease H-like superfamily/Ribonuclease H"/>
    <property type="match status" value="1"/>
</dbReference>
<organism evidence="1">
    <name type="scientific">Aphanomyces invadans</name>
    <dbReference type="NCBI Taxonomy" id="157072"/>
    <lineage>
        <taxon>Eukaryota</taxon>
        <taxon>Sar</taxon>
        <taxon>Stramenopiles</taxon>
        <taxon>Oomycota</taxon>
        <taxon>Saprolegniomycetes</taxon>
        <taxon>Saprolegniales</taxon>
        <taxon>Verrucalvaceae</taxon>
        <taxon>Aphanomyces</taxon>
    </lineage>
</organism>
<reference evidence="1" key="1">
    <citation type="submission" date="2013-12" db="EMBL/GenBank/DDBJ databases">
        <title>The Genome Sequence of Aphanomyces invadans NJM9701.</title>
        <authorList>
            <consortium name="The Broad Institute Genomics Platform"/>
            <person name="Russ C."/>
            <person name="Tyler B."/>
            <person name="van West P."/>
            <person name="Dieguez-Uribeondo J."/>
            <person name="Young S.K."/>
            <person name="Zeng Q."/>
            <person name="Gargeya S."/>
            <person name="Fitzgerald M."/>
            <person name="Abouelleil A."/>
            <person name="Alvarado L."/>
            <person name="Chapman S.B."/>
            <person name="Gainer-Dewar J."/>
            <person name="Goldberg J."/>
            <person name="Griggs A."/>
            <person name="Gujja S."/>
            <person name="Hansen M."/>
            <person name="Howarth C."/>
            <person name="Imamovic A."/>
            <person name="Ireland A."/>
            <person name="Larimer J."/>
            <person name="McCowan C."/>
            <person name="Murphy C."/>
            <person name="Pearson M."/>
            <person name="Poon T.W."/>
            <person name="Priest M."/>
            <person name="Roberts A."/>
            <person name="Saif S."/>
            <person name="Shea T."/>
            <person name="Sykes S."/>
            <person name="Wortman J."/>
            <person name="Nusbaum C."/>
            <person name="Birren B."/>
        </authorList>
    </citation>
    <scope>NUCLEOTIDE SEQUENCE [LARGE SCALE GENOMIC DNA]</scope>
    <source>
        <strain evidence="1">NJM9701</strain>
    </source>
</reference>
<proteinExistence type="predicted"/>
<name>A0A024TWL1_9STRA</name>
<dbReference type="PANTHER" id="PTHR47169">
    <property type="entry name" value="OS01G0541250 PROTEIN"/>
    <property type="match status" value="1"/>
</dbReference>
<dbReference type="GeneID" id="20086104"/>
<dbReference type="AlphaFoldDB" id="A0A024TWL1"/>
<dbReference type="RefSeq" id="XP_008873239.1">
    <property type="nucleotide sequence ID" value="XM_008875017.1"/>
</dbReference>
<dbReference type="GO" id="GO:0003676">
    <property type="term" value="F:nucleic acid binding"/>
    <property type="evidence" value="ECO:0007669"/>
    <property type="project" value="InterPro"/>
</dbReference>
<sequence>MTGPGAFICSKNNARPHIATDNAVLVQHAAAGGWDFRLMCQPPQSPDFNVLDLNFYSIQVLLVELIAALEEPFASLPCETLEKTLQTWKRVMHVAIDINGDKELKISCLKATEGDVIALEMMSLRLEENDRMYELSSLVNVMEV</sequence>
<dbReference type="EMBL" id="KI913970">
    <property type="protein sequence ID" value="ETV98364.1"/>
    <property type="molecule type" value="Genomic_DNA"/>
</dbReference>
<gene>
    <name evidence="1" type="ORF">H310_09054</name>
</gene>
<dbReference type="InterPro" id="IPR036397">
    <property type="entry name" value="RNaseH_sf"/>
</dbReference>
<evidence type="ECO:0000313" key="1">
    <source>
        <dbReference type="EMBL" id="ETV98364.1"/>
    </source>
</evidence>
<protein>
    <submittedName>
        <fullName evidence="1">Uncharacterized protein</fullName>
    </submittedName>
</protein>
<dbReference type="VEuPathDB" id="FungiDB:H310_09054"/>
<dbReference type="OrthoDB" id="112314at2759"/>